<feature type="domain" description="Cytochrome c" evidence="4">
    <location>
        <begin position="54"/>
        <end position="209"/>
    </location>
</feature>
<keyword evidence="6" id="KW-1185">Reference proteome</keyword>
<evidence type="ECO:0000259" key="4">
    <source>
        <dbReference type="PROSITE" id="PS51007"/>
    </source>
</evidence>
<evidence type="ECO:0000313" key="5">
    <source>
        <dbReference type="EMBL" id="WXB09927.1"/>
    </source>
</evidence>
<organism evidence="5 6">
    <name type="scientific">Pendulispora rubella</name>
    <dbReference type="NCBI Taxonomy" id="2741070"/>
    <lineage>
        <taxon>Bacteria</taxon>
        <taxon>Pseudomonadati</taxon>
        <taxon>Myxococcota</taxon>
        <taxon>Myxococcia</taxon>
        <taxon>Myxococcales</taxon>
        <taxon>Sorangiineae</taxon>
        <taxon>Pendulisporaceae</taxon>
        <taxon>Pendulispora</taxon>
    </lineage>
</organism>
<protein>
    <submittedName>
        <fullName evidence="5">Isoquinoline 1-oxidoreductase subunit</fullName>
    </submittedName>
</protein>
<keyword evidence="1 3" id="KW-0479">Metal-binding</keyword>
<evidence type="ECO:0000256" key="1">
    <source>
        <dbReference type="ARBA" id="ARBA00022723"/>
    </source>
</evidence>
<dbReference type="PROSITE" id="PS51007">
    <property type="entry name" value="CYTC"/>
    <property type="match status" value="1"/>
</dbReference>
<keyword evidence="3" id="KW-0349">Heme</keyword>
<dbReference type="EMBL" id="CP089983">
    <property type="protein sequence ID" value="WXB09927.1"/>
    <property type="molecule type" value="Genomic_DNA"/>
</dbReference>
<dbReference type="InterPro" id="IPR036280">
    <property type="entry name" value="Multihaem_cyt_sf"/>
</dbReference>
<dbReference type="SUPFAM" id="SSF48695">
    <property type="entry name" value="Multiheme cytochromes"/>
    <property type="match status" value="1"/>
</dbReference>
<proteinExistence type="predicted"/>
<accession>A0ABZ2LM64</accession>
<dbReference type="Proteomes" id="UP001374803">
    <property type="component" value="Chromosome"/>
</dbReference>
<evidence type="ECO:0000313" key="6">
    <source>
        <dbReference type="Proteomes" id="UP001374803"/>
    </source>
</evidence>
<evidence type="ECO:0000256" key="3">
    <source>
        <dbReference type="PROSITE-ProRule" id="PRU00433"/>
    </source>
</evidence>
<evidence type="ECO:0000256" key="2">
    <source>
        <dbReference type="ARBA" id="ARBA00023004"/>
    </source>
</evidence>
<sequence length="222" mass="23298">MIPTVRGAFCTLGLLLFGCGGTPAPEPSTTAAVPPPPIATNELRAPESFASISDTAERSRALFAEASRVMLHPRCVNCHPAGDSPHQRDDMALHDPPVVRGPEDKGVVGMECTSCHQERNPVLARVPGAPKWHLAPKVMAWEGRSAAAICAQVKDPARNGGKSLQEIVEHSGHDPLVGWAWSPGADRAPAPGSQAKFGALVAAWVATGAACPSDKSEKEAKR</sequence>
<keyword evidence="2 3" id="KW-0408">Iron</keyword>
<dbReference type="PROSITE" id="PS51257">
    <property type="entry name" value="PROKAR_LIPOPROTEIN"/>
    <property type="match status" value="1"/>
</dbReference>
<dbReference type="InterPro" id="IPR009056">
    <property type="entry name" value="Cyt_c-like_dom"/>
</dbReference>
<name>A0ABZ2LM64_9BACT</name>
<gene>
    <name evidence="5" type="ORF">LVJ94_22195</name>
</gene>
<dbReference type="RefSeq" id="WP_394839600.1">
    <property type="nucleotide sequence ID" value="NZ_CP089929.1"/>
</dbReference>
<reference evidence="5" key="1">
    <citation type="submission" date="2021-12" db="EMBL/GenBank/DDBJ databases">
        <title>Discovery of the Pendulisporaceae a myxobacterial family with distinct sporulation behavior and unique specialized metabolism.</title>
        <authorList>
            <person name="Garcia R."/>
            <person name="Popoff A."/>
            <person name="Bader C.D."/>
            <person name="Loehr J."/>
            <person name="Walesch S."/>
            <person name="Walt C."/>
            <person name="Boldt J."/>
            <person name="Bunk B."/>
            <person name="Haeckl F.J.F.P.J."/>
            <person name="Gunesch A.P."/>
            <person name="Birkelbach J."/>
            <person name="Nuebel U."/>
            <person name="Pietschmann T."/>
            <person name="Bach T."/>
            <person name="Mueller R."/>
        </authorList>
    </citation>
    <scope>NUCLEOTIDE SEQUENCE</scope>
    <source>
        <strain evidence="5">MSr11367</strain>
    </source>
</reference>